<reference evidence="3" key="1">
    <citation type="submission" date="2020-06" db="EMBL/GenBank/DDBJ databases">
        <title>A chromosome-scale genome assembly of Talaromyces rugulosus W13939.</title>
        <authorList>
            <person name="Wang B."/>
            <person name="Guo L."/>
            <person name="Ye K."/>
            <person name="Wang L."/>
        </authorList>
    </citation>
    <scope>NUCLEOTIDE SEQUENCE [LARGE SCALE GENOMIC DNA]</scope>
    <source>
        <strain evidence="3">W13939</strain>
    </source>
</reference>
<dbReference type="GeneID" id="55998513"/>
<evidence type="ECO:0000313" key="3">
    <source>
        <dbReference type="Proteomes" id="UP000509510"/>
    </source>
</evidence>
<evidence type="ECO:0000313" key="2">
    <source>
        <dbReference type="EMBL" id="QKX63863.1"/>
    </source>
</evidence>
<feature type="chain" id="PRO_5028849791" evidence="1">
    <location>
        <begin position="19"/>
        <end position="181"/>
    </location>
</feature>
<dbReference type="KEGG" id="trg:TRUGW13939_11034"/>
<dbReference type="Proteomes" id="UP000509510">
    <property type="component" value="Chromosome VI"/>
</dbReference>
<dbReference type="RefSeq" id="XP_035350037.1">
    <property type="nucleotide sequence ID" value="XM_035494144.1"/>
</dbReference>
<keyword evidence="3" id="KW-1185">Reference proteome</keyword>
<feature type="signal peptide" evidence="1">
    <location>
        <begin position="1"/>
        <end position="18"/>
    </location>
</feature>
<proteinExistence type="predicted"/>
<accession>A0A7H8RH04</accession>
<keyword evidence="1" id="KW-0732">Signal</keyword>
<gene>
    <name evidence="2" type="ORF">TRUGW13939_11034</name>
</gene>
<protein>
    <submittedName>
        <fullName evidence="2">Uncharacterized protein</fullName>
    </submittedName>
</protein>
<dbReference type="EMBL" id="CP055903">
    <property type="protein sequence ID" value="QKX63863.1"/>
    <property type="molecule type" value="Genomic_DNA"/>
</dbReference>
<dbReference type="AlphaFoldDB" id="A0A7H8RH04"/>
<name>A0A7H8RH04_TALRU</name>
<sequence>MKSTVLSLLALTATCATAVPATRHASSIFTVAMSSNDTRLNNLILLDGNPAPEVNEEGDFEPKYSQNAFFNPFQIEAGSGHLTTNSTLDGALRAAYVYNANLTGRVYFNDVNDVYRRDSGSAYYPTFTLTPDGFLKPDASLTWAFCPYPGSGDDPVIGSVYLGKPPGCTVLRGLKTASYEE</sequence>
<organism evidence="2 3">
    <name type="scientific">Talaromyces rugulosus</name>
    <name type="common">Penicillium rugulosum</name>
    <dbReference type="NCBI Taxonomy" id="121627"/>
    <lineage>
        <taxon>Eukaryota</taxon>
        <taxon>Fungi</taxon>
        <taxon>Dikarya</taxon>
        <taxon>Ascomycota</taxon>
        <taxon>Pezizomycotina</taxon>
        <taxon>Eurotiomycetes</taxon>
        <taxon>Eurotiomycetidae</taxon>
        <taxon>Eurotiales</taxon>
        <taxon>Trichocomaceae</taxon>
        <taxon>Talaromyces</taxon>
        <taxon>Talaromyces sect. Islandici</taxon>
    </lineage>
</organism>
<evidence type="ECO:0000256" key="1">
    <source>
        <dbReference type="SAM" id="SignalP"/>
    </source>
</evidence>